<evidence type="ECO:0008006" key="4">
    <source>
        <dbReference type="Google" id="ProtNLM"/>
    </source>
</evidence>
<dbReference type="OrthoDB" id="28245at2759"/>
<dbReference type="EMBL" id="JABCKI010005783">
    <property type="protein sequence ID" value="KAG5638079.1"/>
    <property type="molecule type" value="Genomic_DNA"/>
</dbReference>
<accession>A0A9P7FTJ0</accession>
<dbReference type="AlphaFoldDB" id="A0A9P7FTJ0"/>
<sequence>MASTQQHSLVSLGASATPQQKVVQVLVNRLKNKLPSNSGVSLDRLESDGAIQQAIEALVELSHDSLDIITWALSELLERLAKEPLPLDDNCARYVLSVMVLLMRQTSLSDNPLMLPTRFSDLNFRDYESNYIATAEPTENVPSHPPEGHTRTQSSANSVRSGKVSLNSTIQVSATKTTYEKTHMSLVNNTVPVNELIAQYAGRIVFQISASNWTVVYLRLRTKIHFLASNAADNPDVTDLQLMAHSALDRQRLVSLLNELSSLLVSMGREAQVSVAGPLRSAVWNWITAFPHEFNEAIRVRGKTESAPERVFDLLYSMNPANDEKVFWPTLAVLNCITSDRVSKDFQLSIPATAKSTRKEQKFGDEVLKHAMGNTKLSEVALVCLLDTCRAATYVSSENEHPLRMVALDVAHEIKTSLSSHPTRKPYWESIDEIDVAIYAETLVAIFRFLPEEDALSLFTICLEPERSEAVKLCAVRACLTLIQEAGRITWQRSLTKLEDLMSSRLRQIFKATGLRRPEIDQYGNMKRSSTRPRIQRTSPQPLSDREVLLLAIMSLWRTSPSFHMKHMNLPEIEEWVDTSNKIWEATLDISVKVSAASCFHMVATELYNSPLMETPHYLLQVTLMKLSLPANIFSVVTNLLHSRGDLEAERLWIIIAHQMVELYIKKTENPSIKAIQRDPARVPAFVLAEIAFLVALTSADSNVSQLAAKGLRFLANAERQRGAPVNQAISDEDRSKRNPIYEQLGDPKVMVVGRVGHQKRIRKLIRHISYSSAVYIAVWQECYWRWRELTEKIFDPATNGSDDGHNLSATWQDQRFQWQNLTLFLAALGGACVQENQDLTSLINVIPAHSLPDSMRVMQNPVPLVGTFISDLTALLVVADTQMRDVARDALGAELSPKLYSRLLRHLDEKIRTFQESSSVDLTDVSILFLDQFIAVLKLLVENSHGTMEDVMSIDVSSTMLTLASFMSRFNGYTSFRLKTKFCVMCEIVCDRTNTLAVRKDSNARRDILNIIIGWIQPRTDGKGELPAVQNELNMACLRTAVKLLDRLQLRVVDTNRNDDSVHVVARLFNKYSSMLLQALEGYSDIPVSEKMRISQREAELRELVITGLSHLVSANTESGFKQCLPLAYDDDNRKRAIFAHVFARVISQGTKFDPEDRSASIARHNRLCELVKGSDMVLALTICEICPPSEVDMMISVLLNVFDTRASLMKLIKVMIEREVAATGERPPKSPVECQSECSA</sequence>
<protein>
    <recommendedName>
        <fullName evidence="4">Neurofibromin</fullName>
    </recommendedName>
</protein>
<organism evidence="2 3">
    <name type="scientific">Sphagnurus paluster</name>
    <dbReference type="NCBI Taxonomy" id="117069"/>
    <lineage>
        <taxon>Eukaryota</taxon>
        <taxon>Fungi</taxon>
        <taxon>Dikarya</taxon>
        <taxon>Basidiomycota</taxon>
        <taxon>Agaricomycotina</taxon>
        <taxon>Agaricomycetes</taxon>
        <taxon>Agaricomycetidae</taxon>
        <taxon>Agaricales</taxon>
        <taxon>Tricholomatineae</taxon>
        <taxon>Lyophyllaceae</taxon>
        <taxon>Sphagnurus</taxon>
    </lineage>
</organism>
<keyword evidence="3" id="KW-1185">Reference proteome</keyword>
<proteinExistence type="predicted"/>
<reference evidence="2" key="1">
    <citation type="submission" date="2021-02" db="EMBL/GenBank/DDBJ databases">
        <authorList>
            <person name="Nieuwenhuis M."/>
            <person name="Van De Peppel L.J.J."/>
        </authorList>
    </citation>
    <scope>NUCLEOTIDE SEQUENCE</scope>
    <source>
        <strain evidence="2">D49</strain>
    </source>
</reference>
<comment type="caution">
    <text evidence="2">The sequence shown here is derived from an EMBL/GenBank/DDBJ whole genome shotgun (WGS) entry which is preliminary data.</text>
</comment>
<dbReference type="InterPro" id="IPR008936">
    <property type="entry name" value="Rho_GTPase_activation_prot"/>
</dbReference>
<gene>
    <name evidence="2" type="ORF">H0H81_001929</name>
</gene>
<evidence type="ECO:0000313" key="3">
    <source>
        <dbReference type="Proteomes" id="UP000717328"/>
    </source>
</evidence>
<dbReference type="Gene3D" id="1.10.506.10">
    <property type="entry name" value="GTPase Activation - p120gap, domain 1"/>
    <property type="match status" value="1"/>
</dbReference>
<reference evidence="2" key="2">
    <citation type="submission" date="2021-10" db="EMBL/GenBank/DDBJ databases">
        <title>Phylogenomics reveals ancestral predisposition of the termite-cultivated fungus Termitomyces towards a domesticated lifestyle.</title>
        <authorList>
            <person name="Auxier B."/>
            <person name="Grum-Grzhimaylo A."/>
            <person name="Cardenas M.E."/>
            <person name="Lodge J.D."/>
            <person name="Laessoe T."/>
            <person name="Pedersen O."/>
            <person name="Smith M.E."/>
            <person name="Kuyper T.W."/>
            <person name="Franco-Molano E.A."/>
            <person name="Baroni T.J."/>
            <person name="Aanen D.K."/>
        </authorList>
    </citation>
    <scope>NUCLEOTIDE SEQUENCE</scope>
    <source>
        <strain evidence="2">D49</strain>
    </source>
</reference>
<dbReference type="SUPFAM" id="SSF48350">
    <property type="entry name" value="GTPase activation domain, GAP"/>
    <property type="match status" value="1"/>
</dbReference>
<feature type="compositionally biased region" description="Polar residues" evidence="1">
    <location>
        <begin position="151"/>
        <end position="161"/>
    </location>
</feature>
<dbReference type="Proteomes" id="UP000717328">
    <property type="component" value="Unassembled WGS sequence"/>
</dbReference>
<name>A0A9P7FTJ0_9AGAR</name>
<feature type="region of interest" description="Disordered" evidence="1">
    <location>
        <begin position="136"/>
        <end position="161"/>
    </location>
</feature>
<evidence type="ECO:0000256" key="1">
    <source>
        <dbReference type="SAM" id="MobiDB-lite"/>
    </source>
</evidence>
<evidence type="ECO:0000313" key="2">
    <source>
        <dbReference type="EMBL" id="KAG5638079.1"/>
    </source>
</evidence>